<protein>
    <submittedName>
        <fullName evidence="2">Uncharacterized protein</fullName>
    </submittedName>
</protein>
<name>A0A0F8X3S1_9ZZZZ</name>
<comment type="caution">
    <text evidence="2">The sequence shown here is derived from an EMBL/GenBank/DDBJ whole genome shotgun (WGS) entry which is preliminary data.</text>
</comment>
<evidence type="ECO:0000313" key="2">
    <source>
        <dbReference type="EMBL" id="KKK55520.1"/>
    </source>
</evidence>
<accession>A0A0F8X3S1</accession>
<proteinExistence type="predicted"/>
<feature type="compositionally biased region" description="Basic and acidic residues" evidence="1">
    <location>
        <begin position="82"/>
        <end position="104"/>
    </location>
</feature>
<dbReference type="EMBL" id="LAZR01065449">
    <property type="protein sequence ID" value="KKK55520.1"/>
    <property type="molecule type" value="Genomic_DNA"/>
</dbReference>
<organism evidence="2">
    <name type="scientific">marine sediment metagenome</name>
    <dbReference type="NCBI Taxonomy" id="412755"/>
    <lineage>
        <taxon>unclassified sequences</taxon>
        <taxon>metagenomes</taxon>
        <taxon>ecological metagenomes</taxon>
    </lineage>
</organism>
<reference evidence="2" key="1">
    <citation type="journal article" date="2015" name="Nature">
        <title>Complex archaea that bridge the gap between prokaryotes and eukaryotes.</title>
        <authorList>
            <person name="Spang A."/>
            <person name="Saw J.H."/>
            <person name="Jorgensen S.L."/>
            <person name="Zaremba-Niedzwiedzka K."/>
            <person name="Martijn J."/>
            <person name="Lind A.E."/>
            <person name="van Eijk R."/>
            <person name="Schleper C."/>
            <person name="Guy L."/>
            <person name="Ettema T.J."/>
        </authorList>
    </citation>
    <scope>NUCLEOTIDE SEQUENCE</scope>
</reference>
<feature type="non-terminal residue" evidence="2">
    <location>
        <position position="153"/>
    </location>
</feature>
<dbReference type="AlphaFoldDB" id="A0A0F8X3S1"/>
<feature type="compositionally biased region" description="Polar residues" evidence="1">
    <location>
        <begin position="51"/>
        <end position="63"/>
    </location>
</feature>
<feature type="compositionally biased region" description="Basic and acidic residues" evidence="1">
    <location>
        <begin position="113"/>
        <end position="153"/>
    </location>
</feature>
<sequence length="153" mass="17147">MPRGQDAPIRAGGQVDPYIQQSLIQGKQQANSRLIAAMQEAGATKRAEVASATQIKTTASQGRTQRDIAAGQQEGADNRAAQAERGRRADQEFTKFMEGERQSFETEQSSLVREQELADREDQKDYSEELQRKIDARADLSDLMARKETRAYR</sequence>
<feature type="region of interest" description="Disordered" evidence="1">
    <location>
        <begin position="45"/>
        <end position="153"/>
    </location>
</feature>
<evidence type="ECO:0000256" key="1">
    <source>
        <dbReference type="SAM" id="MobiDB-lite"/>
    </source>
</evidence>
<gene>
    <name evidence="2" type="ORF">LCGC14_3073720</name>
</gene>